<name>A0A0F9I1W5_9ZZZZ</name>
<comment type="caution">
    <text evidence="1">The sequence shown here is derived from an EMBL/GenBank/DDBJ whole genome shotgun (WGS) entry which is preliminary data.</text>
</comment>
<accession>A0A0F9I1W5</accession>
<proteinExistence type="predicted"/>
<reference evidence="1" key="1">
    <citation type="journal article" date="2015" name="Nature">
        <title>Complex archaea that bridge the gap between prokaryotes and eukaryotes.</title>
        <authorList>
            <person name="Spang A."/>
            <person name="Saw J.H."/>
            <person name="Jorgensen S.L."/>
            <person name="Zaremba-Niedzwiedzka K."/>
            <person name="Martijn J."/>
            <person name="Lind A.E."/>
            <person name="van Eijk R."/>
            <person name="Schleper C."/>
            <person name="Guy L."/>
            <person name="Ettema T.J."/>
        </authorList>
    </citation>
    <scope>NUCLEOTIDE SEQUENCE</scope>
</reference>
<dbReference type="EMBL" id="LAZR01015324">
    <property type="protein sequence ID" value="KKM13699.1"/>
    <property type="molecule type" value="Genomic_DNA"/>
</dbReference>
<gene>
    <name evidence="1" type="ORF">LCGC14_1713620</name>
</gene>
<dbReference type="AlphaFoldDB" id="A0A0F9I1W5"/>
<protein>
    <submittedName>
        <fullName evidence="1">Uncharacterized protein</fullName>
    </submittedName>
</protein>
<evidence type="ECO:0000313" key="1">
    <source>
        <dbReference type="EMBL" id="KKM13699.1"/>
    </source>
</evidence>
<organism evidence="1">
    <name type="scientific">marine sediment metagenome</name>
    <dbReference type="NCBI Taxonomy" id="412755"/>
    <lineage>
        <taxon>unclassified sequences</taxon>
        <taxon>metagenomes</taxon>
        <taxon>ecological metagenomes</taxon>
    </lineage>
</organism>
<sequence length="64" mass="7416">MNWKPTDPLFVEFETHTASVQDVEEMIARMRAIASEFGVDVSWFGNPEIIQRHLKKPEEPDESV</sequence>